<gene>
    <name evidence="1" type="ORF">ILEXP_LOCUS28122</name>
</gene>
<protein>
    <submittedName>
        <fullName evidence="1">Uncharacterized protein</fullName>
    </submittedName>
</protein>
<comment type="caution">
    <text evidence="1">The sequence shown here is derived from an EMBL/GenBank/DDBJ whole genome shotgun (WGS) entry which is preliminary data.</text>
</comment>
<sequence length="71" mass="7654">MVNGLMLMVNAGTAIGMFSDAADLGTQSAPPIMDIRRGHISEAESEPLRAGRPCWAQVPDSKSLSHGFLWR</sequence>
<dbReference type="Proteomes" id="UP001642360">
    <property type="component" value="Unassembled WGS sequence"/>
</dbReference>
<name>A0ABC8SQN4_9AQUA</name>
<dbReference type="EMBL" id="CAUOFW020003357">
    <property type="protein sequence ID" value="CAK9159425.1"/>
    <property type="molecule type" value="Genomic_DNA"/>
</dbReference>
<evidence type="ECO:0000313" key="2">
    <source>
        <dbReference type="Proteomes" id="UP001642360"/>
    </source>
</evidence>
<accession>A0ABC8SQN4</accession>
<proteinExistence type="predicted"/>
<keyword evidence="2" id="KW-1185">Reference proteome</keyword>
<organism evidence="1 2">
    <name type="scientific">Ilex paraguariensis</name>
    <name type="common">yerba mate</name>
    <dbReference type="NCBI Taxonomy" id="185542"/>
    <lineage>
        <taxon>Eukaryota</taxon>
        <taxon>Viridiplantae</taxon>
        <taxon>Streptophyta</taxon>
        <taxon>Embryophyta</taxon>
        <taxon>Tracheophyta</taxon>
        <taxon>Spermatophyta</taxon>
        <taxon>Magnoliopsida</taxon>
        <taxon>eudicotyledons</taxon>
        <taxon>Gunneridae</taxon>
        <taxon>Pentapetalae</taxon>
        <taxon>asterids</taxon>
        <taxon>campanulids</taxon>
        <taxon>Aquifoliales</taxon>
        <taxon>Aquifoliaceae</taxon>
        <taxon>Ilex</taxon>
    </lineage>
</organism>
<dbReference type="AlphaFoldDB" id="A0ABC8SQN4"/>
<evidence type="ECO:0000313" key="1">
    <source>
        <dbReference type="EMBL" id="CAK9159425.1"/>
    </source>
</evidence>
<reference evidence="1 2" key="1">
    <citation type="submission" date="2024-02" db="EMBL/GenBank/DDBJ databases">
        <authorList>
            <person name="Vignale AGUSTIN F."/>
            <person name="Sosa J E."/>
            <person name="Modenutti C."/>
        </authorList>
    </citation>
    <scope>NUCLEOTIDE SEQUENCE [LARGE SCALE GENOMIC DNA]</scope>
</reference>